<evidence type="ECO:0000313" key="1">
    <source>
        <dbReference type="EMBL" id="KAH3788964.1"/>
    </source>
</evidence>
<protein>
    <submittedName>
        <fullName evidence="1">Uncharacterized protein</fullName>
    </submittedName>
</protein>
<feature type="non-terminal residue" evidence="1">
    <location>
        <position position="1"/>
    </location>
</feature>
<sequence length="137" mass="14780">DDTHEVQCGSVHVNGGRLIKTRNLRLEHGCDRIFVTNLPEHEVRTLATDGTVLHSFTDPTLKEPRGIHVTALGQVLVCGYGSDTILQIDSEGKKKLATLATTSDGVNNPMSVCYNKSTASLIVGQSSGNNILLLRVK</sequence>
<dbReference type="AlphaFoldDB" id="A0A9D4EY77"/>
<gene>
    <name evidence="1" type="ORF">DPMN_167130</name>
</gene>
<evidence type="ECO:0000313" key="2">
    <source>
        <dbReference type="Proteomes" id="UP000828390"/>
    </source>
</evidence>
<keyword evidence="2" id="KW-1185">Reference proteome</keyword>
<dbReference type="SUPFAM" id="SSF101898">
    <property type="entry name" value="NHL repeat"/>
    <property type="match status" value="1"/>
</dbReference>
<dbReference type="Proteomes" id="UP000828390">
    <property type="component" value="Unassembled WGS sequence"/>
</dbReference>
<dbReference type="EMBL" id="JAIWYP010000008">
    <property type="protein sequence ID" value="KAH3788964.1"/>
    <property type="molecule type" value="Genomic_DNA"/>
</dbReference>
<name>A0A9D4EY77_DREPO</name>
<dbReference type="InterPro" id="IPR011042">
    <property type="entry name" value="6-blade_b-propeller_TolB-like"/>
</dbReference>
<proteinExistence type="predicted"/>
<reference evidence="1" key="2">
    <citation type="submission" date="2020-11" db="EMBL/GenBank/DDBJ databases">
        <authorList>
            <person name="McCartney M.A."/>
            <person name="Auch B."/>
            <person name="Kono T."/>
            <person name="Mallez S."/>
            <person name="Becker A."/>
            <person name="Gohl D.M."/>
            <person name="Silverstein K.A.T."/>
            <person name="Koren S."/>
            <person name="Bechman K.B."/>
            <person name="Herman A."/>
            <person name="Abrahante J.E."/>
            <person name="Garbe J."/>
        </authorList>
    </citation>
    <scope>NUCLEOTIDE SEQUENCE</scope>
    <source>
        <strain evidence="1">Duluth1</strain>
        <tissue evidence="1">Whole animal</tissue>
    </source>
</reference>
<organism evidence="1 2">
    <name type="scientific">Dreissena polymorpha</name>
    <name type="common">Zebra mussel</name>
    <name type="synonym">Mytilus polymorpha</name>
    <dbReference type="NCBI Taxonomy" id="45954"/>
    <lineage>
        <taxon>Eukaryota</taxon>
        <taxon>Metazoa</taxon>
        <taxon>Spiralia</taxon>
        <taxon>Lophotrochozoa</taxon>
        <taxon>Mollusca</taxon>
        <taxon>Bivalvia</taxon>
        <taxon>Autobranchia</taxon>
        <taxon>Heteroconchia</taxon>
        <taxon>Euheterodonta</taxon>
        <taxon>Imparidentia</taxon>
        <taxon>Neoheterodontei</taxon>
        <taxon>Myida</taxon>
        <taxon>Dreissenoidea</taxon>
        <taxon>Dreissenidae</taxon>
        <taxon>Dreissena</taxon>
    </lineage>
</organism>
<comment type="caution">
    <text evidence="1">The sequence shown here is derived from an EMBL/GenBank/DDBJ whole genome shotgun (WGS) entry which is preliminary data.</text>
</comment>
<reference evidence="1" key="1">
    <citation type="journal article" date="2019" name="bioRxiv">
        <title>The Genome of the Zebra Mussel, Dreissena polymorpha: A Resource for Invasive Species Research.</title>
        <authorList>
            <person name="McCartney M.A."/>
            <person name="Auch B."/>
            <person name="Kono T."/>
            <person name="Mallez S."/>
            <person name="Zhang Y."/>
            <person name="Obille A."/>
            <person name="Becker A."/>
            <person name="Abrahante J.E."/>
            <person name="Garbe J."/>
            <person name="Badalamenti J.P."/>
            <person name="Herman A."/>
            <person name="Mangelson H."/>
            <person name="Liachko I."/>
            <person name="Sullivan S."/>
            <person name="Sone E.D."/>
            <person name="Koren S."/>
            <person name="Silverstein K.A.T."/>
            <person name="Beckman K.B."/>
            <person name="Gohl D.M."/>
        </authorList>
    </citation>
    <scope>NUCLEOTIDE SEQUENCE</scope>
    <source>
        <strain evidence="1">Duluth1</strain>
        <tissue evidence="1">Whole animal</tissue>
    </source>
</reference>
<dbReference type="Gene3D" id="2.120.10.30">
    <property type="entry name" value="TolB, C-terminal domain"/>
    <property type="match status" value="1"/>
</dbReference>
<accession>A0A9D4EY77</accession>